<name>A0A9Q1QAZ1_9CARY</name>
<dbReference type="GO" id="GO:0005739">
    <property type="term" value="C:mitochondrion"/>
    <property type="evidence" value="ECO:0007669"/>
    <property type="project" value="InterPro"/>
</dbReference>
<dbReference type="PANTHER" id="PTHR34561:SF1">
    <property type="entry name" value="NADH DEHYDROGENASE [UBIQUINONE] 1 ALPHA SUBCOMPLEX ASSEMBLY FACTOR 8"/>
    <property type="match status" value="1"/>
</dbReference>
<gene>
    <name evidence="1" type="ORF">Cgig2_017184</name>
</gene>
<dbReference type="OrthoDB" id="3821113at2759"/>
<evidence type="ECO:0000313" key="2">
    <source>
        <dbReference type="Proteomes" id="UP001153076"/>
    </source>
</evidence>
<proteinExistence type="predicted"/>
<keyword evidence="2" id="KW-1185">Reference proteome</keyword>
<dbReference type="GO" id="GO:0032981">
    <property type="term" value="P:mitochondrial respiratory chain complex I assembly"/>
    <property type="evidence" value="ECO:0007669"/>
    <property type="project" value="InterPro"/>
</dbReference>
<accession>A0A9Q1QAZ1</accession>
<protein>
    <submittedName>
        <fullName evidence="1">Uncharacterized protein</fullName>
    </submittedName>
</protein>
<sequence>MKEAAVYLLKITPACSLDSTPKLQATNPSCQEHAAKLPNLQFIFRNFFFFVSVTPACSLDSTPELQATNPSCQEHAAKLPNWQFIFRNFFFFVSVTPACSLDSTPELQATNPSCQEHAAKLPNLQFIFRNFFFFVSACHLEPFQGAYNEQDLPVSVRWHCSRAKNYGSCVASKIPEVERDMCLKEFCALKNCMKNVVLEDARFPFQVPALFQGFL</sequence>
<dbReference type="Proteomes" id="UP001153076">
    <property type="component" value="Unassembled WGS sequence"/>
</dbReference>
<comment type="caution">
    <text evidence="1">The sequence shown here is derived from an EMBL/GenBank/DDBJ whole genome shotgun (WGS) entry which is preliminary data.</text>
</comment>
<dbReference type="EMBL" id="JAKOGI010000452">
    <property type="protein sequence ID" value="KAJ8434776.1"/>
    <property type="molecule type" value="Genomic_DNA"/>
</dbReference>
<dbReference type="PANTHER" id="PTHR34561">
    <property type="entry name" value="NADH DEHYDROGENASE [UBIQUINONE] 1 ALPHA SUBCOMPLEX ASSEMBLY FACTOR 8"/>
    <property type="match status" value="1"/>
</dbReference>
<evidence type="ECO:0000313" key="1">
    <source>
        <dbReference type="EMBL" id="KAJ8434776.1"/>
    </source>
</evidence>
<dbReference type="AlphaFoldDB" id="A0A9Q1QAZ1"/>
<organism evidence="1 2">
    <name type="scientific">Carnegiea gigantea</name>
    <dbReference type="NCBI Taxonomy" id="171969"/>
    <lineage>
        <taxon>Eukaryota</taxon>
        <taxon>Viridiplantae</taxon>
        <taxon>Streptophyta</taxon>
        <taxon>Embryophyta</taxon>
        <taxon>Tracheophyta</taxon>
        <taxon>Spermatophyta</taxon>
        <taxon>Magnoliopsida</taxon>
        <taxon>eudicotyledons</taxon>
        <taxon>Gunneridae</taxon>
        <taxon>Pentapetalae</taxon>
        <taxon>Caryophyllales</taxon>
        <taxon>Cactineae</taxon>
        <taxon>Cactaceae</taxon>
        <taxon>Cactoideae</taxon>
        <taxon>Echinocereeae</taxon>
        <taxon>Carnegiea</taxon>
    </lineage>
</organism>
<dbReference type="InterPro" id="IPR034595">
    <property type="entry name" value="NDUFAF8"/>
</dbReference>
<reference evidence="1" key="1">
    <citation type="submission" date="2022-04" db="EMBL/GenBank/DDBJ databases">
        <title>Carnegiea gigantea Genome sequencing and assembly v2.</title>
        <authorList>
            <person name="Copetti D."/>
            <person name="Sanderson M.J."/>
            <person name="Burquez A."/>
            <person name="Wojciechowski M.F."/>
        </authorList>
    </citation>
    <scope>NUCLEOTIDE SEQUENCE</scope>
    <source>
        <strain evidence="1">SGP5-SGP5p</strain>
        <tissue evidence="1">Aerial part</tissue>
    </source>
</reference>